<feature type="transmembrane region" description="Helical" evidence="1">
    <location>
        <begin position="40"/>
        <end position="60"/>
    </location>
</feature>
<evidence type="ECO:0000313" key="2">
    <source>
        <dbReference type="EMBL" id="VUX62880.1"/>
    </source>
</evidence>
<dbReference type="Pfam" id="PF19517">
    <property type="entry name" value="DUF6050"/>
    <property type="match status" value="1"/>
</dbReference>
<reference evidence="2 3" key="1">
    <citation type="submission" date="2019-07" db="EMBL/GenBank/DDBJ databases">
        <authorList>
            <person name="Chang H.-W."/>
            <person name="Raman A."/>
            <person name="Venkatesh S."/>
            <person name="Gehrig J."/>
        </authorList>
    </citation>
    <scope>NUCLEOTIDE SEQUENCE [LARGE SCALE GENOMIC DNA]</scope>
    <source>
        <strain evidence="2">Blautia_wexlerae_LFYP_14</strain>
    </source>
</reference>
<organism evidence="2 3">
    <name type="scientific">Blautia wexlerae</name>
    <dbReference type="NCBI Taxonomy" id="418240"/>
    <lineage>
        <taxon>Bacteria</taxon>
        <taxon>Bacillati</taxon>
        <taxon>Bacillota</taxon>
        <taxon>Clostridia</taxon>
        <taxon>Lachnospirales</taxon>
        <taxon>Lachnospiraceae</taxon>
        <taxon>Blautia</taxon>
    </lineage>
</organism>
<dbReference type="Proteomes" id="UP000366766">
    <property type="component" value="Unassembled WGS sequence"/>
</dbReference>
<proteinExistence type="predicted"/>
<evidence type="ECO:0000256" key="1">
    <source>
        <dbReference type="SAM" id="Phobius"/>
    </source>
</evidence>
<keyword evidence="1" id="KW-0472">Membrane</keyword>
<protein>
    <submittedName>
        <fullName evidence="2">Uncharacterized protein</fullName>
    </submittedName>
</protein>
<feature type="transmembrane region" description="Helical" evidence="1">
    <location>
        <begin position="6"/>
        <end position="28"/>
    </location>
</feature>
<evidence type="ECO:0000313" key="3">
    <source>
        <dbReference type="Proteomes" id="UP000366766"/>
    </source>
</evidence>
<name>A0A564WMF9_9FIRM</name>
<feature type="transmembrane region" description="Helical" evidence="1">
    <location>
        <begin position="66"/>
        <end position="93"/>
    </location>
</feature>
<dbReference type="AlphaFoldDB" id="A0A564WMF9"/>
<dbReference type="InterPro" id="IPR046113">
    <property type="entry name" value="DUF6050"/>
</dbReference>
<sequence>MTFKNFICKGVLVFTGLLLIGWLGQYIYMVNGEIDWFRLMLVYGVPVGIPHMFIIVPWHWDLSGILGMVALCVIVGGVFGCVIAAGLAVRAIWYIVGYPISRMLAGYNGKRM</sequence>
<dbReference type="EMBL" id="CABHOF010000012">
    <property type="protein sequence ID" value="VUX62880.1"/>
    <property type="molecule type" value="Genomic_DNA"/>
</dbReference>
<keyword evidence="1" id="KW-0812">Transmembrane</keyword>
<dbReference type="RefSeq" id="WP_144136717.1">
    <property type="nucleotide sequence ID" value="NZ_CABHOF010000012.1"/>
</dbReference>
<gene>
    <name evidence="2" type="ORF">BWLFYP14_00052</name>
</gene>
<keyword evidence="1" id="KW-1133">Transmembrane helix</keyword>
<keyword evidence="3" id="KW-1185">Reference proteome</keyword>
<accession>A0A564WMF9</accession>